<feature type="transmembrane region" description="Helical" evidence="15">
    <location>
        <begin position="12"/>
        <end position="34"/>
    </location>
</feature>
<evidence type="ECO:0000256" key="2">
    <source>
        <dbReference type="ARBA" id="ARBA00010212"/>
    </source>
</evidence>
<evidence type="ECO:0000256" key="11">
    <source>
        <dbReference type="ARBA" id="ARBA00047695"/>
    </source>
</evidence>
<keyword evidence="6 15" id="KW-0812">Transmembrane</keyword>
<organism evidence="18 19">
    <name type="scientific">Moritella viscosa</name>
    <dbReference type="NCBI Taxonomy" id="80854"/>
    <lineage>
        <taxon>Bacteria</taxon>
        <taxon>Pseudomonadati</taxon>
        <taxon>Pseudomonadota</taxon>
        <taxon>Gammaproteobacteria</taxon>
        <taxon>Alteromonadales</taxon>
        <taxon>Moritellaceae</taxon>
        <taxon>Moritella</taxon>
    </lineage>
</organism>
<dbReference type="InterPro" id="IPR027470">
    <property type="entry name" value="Cation_efflux_CTD"/>
</dbReference>
<evidence type="ECO:0000256" key="5">
    <source>
        <dbReference type="ARBA" id="ARBA00022496"/>
    </source>
</evidence>
<evidence type="ECO:0000256" key="1">
    <source>
        <dbReference type="ARBA" id="ARBA00004651"/>
    </source>
</evidence>
<evidence type="ECO:0000256" key="10">
    <source>
        <dbReference type="ARBA" id="ARBA00035584"/>
    </source>
</evidence>
<dbReference type="OrthoDB" id="9806522at2"/>
<dbReference type="Proteomes" id="UP000183794">
    <property type="component" value="Unassembled WGS sequence"/>
</dbReference>
<dbReference type="InterPro" id="IPR058533">
    <property type="entry name" value="Cation_efflux_TM"/>
</dbReference>
<keyword evidence="7" id="KW-0864">Zinc transport</keyword>
<dbReference type="FunFam" id="1.20.1510.10:FF:000001">
    <property type="entry name" value="Ferrous-iron efflux pump FieF"/>
    <property type="match status" value="1"/>
</dbReference>
<dbReference type="NCBIfam" id="TIGR01297">
    <property type="entry name" value="CDF"/>
    <property type="match status" value="1"/>
</dbReference>
<name>A0A1L0A0Y3_9GAMM</name>
<comment type="catalytic activity">
    <reaction evidence="10">
        <text>Fe(2+)(in) + H(+)(out) = Fe(2+)(out) + H(+)(in)</text>
        <dbReference type="Rhea" id="RHEA:29439"/>
        <dbReference type="ChEBI" id="CHEBI:15378"/>
        <dbReference type="ChEBI" id="CHEBI:29033"/>
    </reaction>
</comment>
<dbReference type="InterPro" id="IPR002524">
    <property type="entry name" value="Cation_efflux"/>
</dbReference>
<dbReference type="PANTHER" id="PTHR43840:SF41">
    <property type="entry name" value="CATION-EFFLUX PUMP FIEF"/>
    <property type="match status" value="1"/>
</dbReference>
<keyword evidence="3" id="KW-0813">Transport</keyword>
<comment type="subcellular location">
    <subcellularLocation>
        <location evidence="1">Cell membrane</location>
        <topology evidence="1">Multi-pass membrane protein</topology>
    </subcellularLocation>
</comment>
<keyword evidence="7" id="KW-0862">Zinc</keyword>
<dbReference type="AlphaFoldDB" id="A0A1L0A0Y3"/>
<keyword evidence="5" id="KW-0410">Iron transport</keyword>
<gene>
    <name evidence="18" type="ORF">NVI5450_2976</name>
</gene>
<feature type="transmembrane region" description="Helical" evidence="15">
    <location>
        <begin position="40"/>
        <end position="61"/>
    </location>
</feature>
<dbReference type="PANTHER" id="PTHR43840">
    <property type="entry name" value="MITOCHONDRIAL METAL TRANSPORTER 1-RELATED"/>
    <property type="match status" value="1"/>
</dbReference>
<dbReference type="Gene3D" id="3.30.70.1350">
    <property type="entry name" value="Cation efflux protein, cytoplasmic domain"/>
    <property type="match status" value="1"/>
</dbReference>
<evidence type="ECO:0000256" key="8">
    <source>
        <dbReference type="ARBA" id="ARBA00022989"/>
    </source>
</evidence>
<comment type="subunit">
    <text evidence="13">Homodimer. The subunits are held together in a parallel orientation through zinc binding at the interface of the cytoplasmic domains.</text>
</comment>
<reference evidence="18 19" key="1">
    <citation type="submission" date="2016-11" db="EMBL/GenBank/DDBJ databases">
        <authorList>
            <person name="Jaros S."/>
            <person name="Januszkiewicz K."/>
            <person name="Wedrychowicz H."/>
        </authorList>
    </citation>
    <scope>NUCLEOTIDE SEQUENCE [LARGE SCALE GENOMIC DNA]</scope>
    <source>
        <strain evidence="18">NVI 5450</strain>
    </source>
</reference>
<dbReference type="SUPFAM" id="SSF161111">
    <property type="entry name" value="Cation efflux protein transmembrane domain-like"/>
    <property type="match status" value="1"/>
</dbReference>
<accession>A0A1L0A0Y3</accession>
<dbReference type="InterPro" id="IPR027469">
    <property type="entry name" value="Cation_efflux_TMD_sf"/>
</dbReference>
<dbReference type="GO" id="GO:0015093">
    <property type="term" value="F:ferrous iron transmembrane transporter activity"/>
    <property type="evidence" value="ECO:0007669"/>
    <property type="project" value="TreeGrafter"/>
</dbReference>
<dbReference type="GO" id="GO:0006882">
    <property type="term" value="P:intracellular zinc ion homeostasis"/>
    <property type="evidence" value="ECO:0007669"/>
    <property type="project" value="TreeGrafter"/>
</dbReference>
<evidence type="ECO:0000313" key="19">
    <source>
        <dbReference type="Proteomes" id="UP000183794"/>
    </source>
</evidence>
<evidence type="ECO:0000256" key="9">
    <source>
        <dbReference type="ARBA" id="ARBA00023136"/>
    </source>
</evidence>
<evidence type="ECO:0000259" key="16">
    <source>
        <dbReference type="Pfam" id="PF01545"/>
    </source>
</evidence>
<feature type="domain" description="Cation efflux protein transmembrane" evidence="16">
    <location>
        <begin position="15"/>
        <end position="207"/>
    </location>
</feature>
<keyword evidence="8 15" id="KW-1133">Transmembrane helix</keyword>
<dbReference type="SUPFAM" id="SSF160240">
    <property type="entry name" value="Cation efflux protein cytoplasmic domain-like"/>
    <property type="match status" value="1"/>
</dbReference>
<dbReference type="Pfam" id="PF16916">
    <property type="entry name" value="ZT_dimer"/>
    <property type="match status" value="1"/>
</dbReference>
<dbReference type="Pfam" id="PF01545">
    <property type="entry name" value="Cation_efflux"/>
    <property type="match status" value="1"/>
</dbReference>
<dbReference type="GO" id="GO:0015086">
    <property type="term" value="F:cadmium ion transmembrane transporter activity"/>
    <property type="evidence" value="ECO:0007669"/>
    <property type="project" value="TreeGrafter"/>
</dbReference>
<comment type="similarity">
    <text evidence="2">Belongs to the cation diffusion facilitator (CDF) transporter (TC 2.A.4) family. FieF subfamily.</text>
</comment>
<keyword evidence="5" id="KW-0408">Iron</keyword>
<protein>
    <recommendedName>
        <fullName evidence="14">Cation-efflux pump FieF</fullName>
    </recommendedName>
</protein>
<dbReference type="Gene3D" id="1.20.1510.10">
    <property type="entry name" value="Cation efflux protein transmembrane domain"/>
    <property type="match status" value="1"/>
</dbReference>
<feature type="transmembrane region" description="Helical" evidence="15">
    <location>
        <begin position="117"/>
        <end position="135"/>
    </location>
</feature>
<comment type="catalytic activity">
    <reaction evidence="11">
        <text>Zn(2+)(in) + H(+)(out) = Zn(2+)(out) + H(+)(in)</text>
        <dbReference type="Rhea" id="RHEA:28839"/>
        <dbReference type="ChEBI" id="CHEBI:15378"/>
        <dbReference type="ChEBI" id="CHEBI:29105"/>
    </reaction>
</comment>
<evidence type="ECO:0000256" key="7">
    <source>
        <dbReference type="ARBA" id="ARBA00022906"/>
    </source>
</evidence>
<keyword evidence="7" id="KW-0406">Ion transport</keyword>
<keyword evidence="4" id="KW-1003">Cell membrane</keyword>
<evidence type="ECO:0000256" key="6">
    <source>
        <dbReference type="ARBA" id="ARBA00022692"/>
    </source>
</evidence>
<evidence type="ECO:0000259" key="17">
    <source>
        <dbReference type="Pfam" id="PF16916"/>
    </source>
</evidence>
<feature type="transmembrane region" description="Helical" evidence="15">
    <location>
        <begin position="159"/>
        <end position="179"/>
    </location>
</feature>
<evidence type="ECO:0000313" key="18">
    <source>
        <dbReference type="EMBL" id="SGZ05901.1"/>
    </source>
</evidence>
<dbReference type="InterPro" id="IPR036837">
    <property type="entry name" value="Cation_efflux_CTD_sf"/>
</dbReference>
<feature type="transmembrane region" description="Helical" evidence="15">
    <location>
        <begin position="82"/>
        <end position="105"/>
    </location>
</feature>
<dbReference type="RefSeq" id="WP_075518308.1">
    <property type="nucleotide sequence ID" value="NZ_FPLD01000077.1"/>
</dbReference>
<evidence type="ECO:0000256" key="12">
    <source>
        <dbReference type="ARBA" id="ARBA00050984"/>
    </source>
</evidence>
<dbReference type="FunFam" id="3.30.70.1350:FF:000002">
    <property type="entry name" value="Ferrous-iron efflux pump FieF"/>
    <property type="match status" value="1"/>
</dbReference>
<evidence type="ECO:0000256" key="13">
    <source>
        <dbReference type="ARBA" id="ARBA00062926"/>
    </source>
</evidence>
<dbReference type="GO" id="GO:0005886">
    <property type="term" value="C:plasma membrane"/>
    <property type="evidence" value="ECO:0007669"/>
    <property type="project" value="UniProtKB-SubCell"/>
</dbReference>
<sequence length="296" mass="32486">MIDSDHEQLIKRASYASVVTAVILLCSKLFVWFATGSASILASLTDSFLDIGASIINLFAIKYALEPADDAHRFGHGKAESLAGLVQSAFIVGSSILLMLHGISALLDPQPIVRSELGIAVSIFALLVTFILIRYQTHVVATTGSIAIKADSLHYKSDLWLNATVLIALSLSAYGFYWVDGLATILISCYILYSAYEIGMESIQTLLDHELPGEDIDKITAIVVNTENVLGLHELRTRQSGYMRFIQLHIELDDHLTLFQAHAIADNVEINLLCEFANTEVLIHQDPISIVKTKND</sequence>
<dbReference type="InterPro" id="IPR050291">
    <property type="entry name" value="CDF_Transporter"/>
</dbReference>
<dbReference type="EMBL" id="FPLD01000077">
    <property type="protein sequence ID" value="SGZ05901.1"/>
    <property type="molecule type" value="Genomic_DNA"/>
</dbReference>
<evidence type="ECO:0000256" key="3">
    <source>
        <dbReference type="ARBA" id="ARBA00022448"/>
    </source>
</evidence>
<evidence type="ECO:0000256" key="4">
    <source>
        <dbReference type="ARBA" id="ARBA00022475"/>
    </source>
</evidence>
<comment type="catalytic activity">
    <reaction evidence="12">
        <text>Cd(2+)(in) + H(+)(out) = Cd(2+)(out) + H(+)(in)</text>
        <dbReference type="Rhea" id="RHEA:28739"/>
        <dbReference type="ChEBI" id="CHEBI:15378"/>
        <dbReference type="ChEBI" id="CHEBI:48775"/>
    </reaction>
</comment>
<keyword evidence="9 15" id="KW-0472">Membrane</keyword>
<feature type="domain" description="Cation efflux protein cytoplasmic" evidence="17">
    <location>
        <begin position="211"/>
        <end position="287"/>
    </location>
</feature>
<proteinExistence type="inferred from homology"/>
<evidence type="ECO:0000256" key="14">
    <source>
        <dbReference type="ARBA" id="ARBA00072262"/>
    </source>
</evidence>
<dbReference type="GO" id="GO:0015341">
    <property type="term" value="F:zinc efflux antiporter activity"/>
    <property type="evidence" value="ECO:0007669"/>
    <property type="project" value="TreeGrafter"/>
</dbReference>
<evidence type="ECO:0000256" key="15">
    <source>
        <dbReference type="SAM" id="Phobius"/>
    </source>
</evidence>